<dbReference type="CDD" id="cd07377">
    <property type="entry name" value="WHTH_GntR"/>
    <property type="match status" value="1"/>
</dbReference>
<evidence type="ECO:0000256" key="3">
    <source>
        <dbReference type="ARBA" id="ARBA00023163"/>
    </source>
</evidence>
<dbReference type="PANTHER" id="PTHR43537">
    <property type="entry name" value="TRANSCRIPTIONAL REGULATOR, GNTR FAMILY"/>
    <property type="match status" value="1"/>
</dbReference>
<keyword evidence="5" id="KW-0614">Plasmid</keyword>
<keyword evidence="1" id="KW-0805">Transcription regulation</keyword>
<dbReference type="InterPro" id="IPR008920">
    <property type="entry name" value="TF_FadR/GntR_C"/>
</dbReference>
<proteinExistence type="predicted"/>
<dbReference type="SUPFAM" id="SSF48008">
    <property type="entry name" value="GntR ligand-binding domain-like"/>
    <property type="match status" value="1"/>
</dbReference>
<dbReference type="GO" id="GO:0003677">
    <property type="term" value="F:DNA binding"/>
    <property type="evidence" value="ECO:0007669"/>
    <property type="project" value="UniProtKB-KW"/>
</dbReference>
<evidence type="ECO:0000259" key="4">
    <source>
        <dbReference type="PROSITE" id="PS50949"/>
    </source>
</evidence>
<sequence length="248" mass="26418">MGILRQRMFGDAPRSSHARVVDQLGRAIIAGEFPEGATLPGDPQLLDRFGVSRSVLREAMKTLAAKGLVRAKSRVGTRVNPRAAWNFVDSDVITWTMQSGMSAEFIDHLSEMRLAFEPAAARLAALNATAEEIAALFGIAARIDNPGHSRESVAQEDLNFHLAVAAMSRNPFMRSVTTLIEAALAVSFQMSSPALSPEGIARCAAQHLSIASAIAARDPEAAAAAMRAVILEGADRAREAFLAAPDKS</sequence>
<keyword evidence="2" id="KW-0238">DNA-binding</keyword>
<dbReference type="KEGG" id="pye:A6J80_00745"/>
<protein>
    <submittedName>
        <fullName evidence="5">FadR family transcriptional regulator</fullName>
    </submittedName>
</protein>
<dbReference type="PRINTS" id="PR00035">
    <property type="entry name" value="HTHGNTR"/>
</dbReference>
<dbReference type="Gene3D" id="1.10.10.10">
    <property type="entry name" value="Winged helix-like DNA-binding domain superfamily/Winged helix DNA-binding domain"/>
    <property type="match status" value="1"/>
</dbReference>
<evidence type="ECO:0000313" key="5">
    <source>
        <dbReference type="EMBL" id="ARC35069.1"/>
    </source>
</evidence>
<evidence type="ECO:0000313" key="6">
    <source>
        <dbReference type="Proteomes" id="UP000191257"/>
    </source>
</evidence>
<keyword evidence="6" id="KW-1185">Reference proteome</keyword>
<evidence type="ECO:0000256" key="1">
    <source>
        <dbReference type="ARBA" id="ARBA00023015"/>
    </source>
</evidence>
<geneLocation type="plasmid" evidence="5 6">
    <name>unnamed2</name>
</geneLocation>
<dbReference type="InterPro" id="IPR011711">
    <property type="entry name" value="GntR_C"/>
</dbReference>
<gene>
    <name evidence="5" type="ORF">A6J80_00745</name>
</gene>
<dbReference type="InterPro" id="IPR000524">
    <property type="entry name" value="Tscrpt_reg_HTH_GntR"/>
</dbReference>
<dbReference type="Proteomes" id="UP000191257">
    <property type="component" value="Plasmid unnamed2"/>
</dbReference>
<evidence type="ECO:0000256" key="2">
    <source>
        <dbReference type="ARBA" id="ARBA00023125"/>
    </source>
</evidence>
<dbReference type="RefSeq" id="WP_080620083.1">
    <property type="nucleotide sequence ID" value="NZ_CAWMZI010000003.1"/>
</dbReference>
<dbReference type="SUPFAM" id="SSF46785">
    <property type="entry name" value="Winged helix' DNA-binding domain"/>
    <property type="match status" value="1"/>
</dbReference>
<dbReference type="AlphaFoldDB" id="A0A1V0GMX9"/>
<dbReference type="Pfam" id="PF00392">
    <property type="entry name" value="GntR"/>
    <property type="match status" value="1"/>
</dbReference>
<feature type="domain" description="HTH gntR-type" evidence="4">
    <location>
        <begin position="14"/>
        <end position="82"/>
    </location>
</feature>
<dbReference type="SMART" id="SM00345">
    <property type="entry name" value="HTH_GNTR"/>
    <property type="match status" value="1"/>
</dbReference>
<dbReference type="Gene3D" id="1.20.120.530">
    <property type="entry name" value="GntR ligand-binding domain-like"/>
    <property type="match status" value="1"/>
</dbReference>
<dbReference type="GO" id="GO:0003700">
    <property type="term" value="F:DNA-binding transcription factor activity"/>
    <property type="evidence" value="ECO:0007669"/>
    <property type="project" value="InterPro"/>
</dbReference>
<dbReference type="PROSITE" id="PS50949">
    <property type="entry name" value="HTH_GNTR"/>
    <property type="match status" value="1"/>
</dbReference>
<dbReference type="PANTHER" id="PTHR43537:SF44">
    <property type="entry name" value="GNTR FAMILY REGULATORY PROTEIN"/>
    <property type="match status" value="1"/>
</dbReference>
<dbReference type="InterPro" id="IPR036390">
    <property type="entry name" value="WH_DNA-bd_sf"/>
</dbReference>
<dbReference type="EMBL" id="CP020440">
    <property type="protein sequence ID" value="ARC35069.1"/>
    <property type="molecule type" value="Genomic_DNA"/>
</dbReference>
<name>A0A1V0GMX9_9RHOB</name>
<reference evidence="5" key="1">
    <citation type="submission" date="2017-12" db="EMBL/GenBank/DDBJ databases">
        <title>FDA dAtabase for Regulatory Grade micrObial Sequences (FDA-ARGOS): Supporting development and validation of Infectious Disease Dx tests.</title>
        <authorList>
            <person name="Campos J."/>
            <person name="Goldberg B."/>
            <person name="Tallon L."/>
            <person name="Sadzewicz L."/>
            <person name="Sengamalay N."/>
            <person name="Ott S."/>
            <person name="Godinez A."/>
            <person name="Nagaraj S."/>
            <person name="Vyas G."/>
            <person name="Aluvathingal J."/>
            <person name="Nadendla S."/>
            <person name="Geyer C."/>
            <person name="Nandy P."/>
            <person name="Hobson J."/>
            <person name="Sichtig H."/>
        </authorList>
    </citation>
    <scope>NUCLEOTIDE SEQUENCE</scope>
    <source>
        <strain evidence="5">FDAARGOS_252</strain>
        <plasmid evidence="5">unnamed2</plasmid>
    </source>
</reference>
<dbReference type="SMART" id="SM00895">
    <property type="entry name" value="FCD"/>
    <property type="match status" value="1"/>
</dbReference>
<keyword evidence="3" id="KW-0804">Transcription</keyword>
<dbReference type="eggNOG" id="COG2186">
    <property type="taxonomic scope" value="Bacteria"/>
</dbReference>
<dbReference type="InterPro" id="IPR036388">
    <property type="entry name" value="WH-like_DNA-bd_sf"/>
</dbReference>
<organism evidence="5 6">
    <name type="scientific">Paracoccus yeei</name>
    <dbReference type="NCBI Taxonomy" id="147645"/>
    <lineage>
        <taxon>Bacteria</taxon>
        <taxon>Pseudomonadati</taxon>
        <taxon>Pseudomonadota</taxon>
        <taxon>Alphaproteobacteria</taxon>
        <taxon>Rhodobacterales</taxon>
        <taxon>Paracoccaceae</taxon>
        <taxon>Paracoccus</taxon>
    </lineage>
</organism>
<accession>A0A1V0GMX9</accession>
<dbReference type="Pfam" id="PF07729">
    <property type="entry name" value="FCD"/>
    <property type="match status" value="1"/>
</dbReference>